<dbReference type="PANTHER" id="PTHR41313:SF1">
    <property type="entry name" value="DNA METHYLASE ADENINE-SPECIFIC DOMAIN-CONTAINING PROTEIN"/>
    <property type="match status" value="1"/>
</dbReference>
<reference evidence="2" key="1">
    <citation type="submission" date="2019-03" db="EMBL/GenBank/DDBJ databases">
        <title>Single cell metagenomics reveals metabolic interactions within the superorganism composed of flagellate Streblomastix strix and complex community of Bacteroidetes bacteria on its surface.</title>
        <authorList>
            <person name="Treitli S.C."/>
            <person name="Kolisko M."/>
            <person name="Husnik F."/>
            <person name="Keeling P."/>
            <person name="Hampl V."/>
        </authorList>
    </citation>
    <scope>NUCLEOTIDE SEQUENCE</scope>
    <source>
        <strain evidence="2">STM</strain>
    </source>
</reference>
<name>A0A5J4PXB3_9ZZZZ</name>
<dbReference type="PANTHER" id="PTHR41313">
    <property type="entry name" value="ADENINE-SPECIFIC METHYLTRANSFERASE"/>
    <property type="match status" value="1"/>
</dbReference>
<dbReference type="InterPro" id="IPR052933">
    <property type="entry name" value="DNA_Protect_Modify"/>
</dbReference>
<gene>
    <name evidence="2" type="ORF">EZS27_035873</name>
</gene>
<proteinExistence type="predicted"/>
<organism evidence="2">
    <name type="scientific">termite gut metagenome</name>
    <dbReference type="NCBI Taxonomy" id="433724"/>
    <lineage>
        <taxon>unclassified sequences</taxon>
        <taxon>metagenomes</taxon>
        <taxon>organismal metagenomes</taxon>
    </lineage>
</organism>
<evidence type="ECO:0000259" key="1">
    <source>
        <dbReference type="SMART" id="SM00490"/>
    </source>
</evidence>
<evidence type="ECO:0000313" key="2">
    <source>
        <dbReference type="EMBL" id="KAA6313339.1"/>
    </source>
</evidence>
<dbReference type="SUPFAM" id="SSF52540">
    <property type="entry name" value="P-loop containing nucleoside triphosphate hydrolases"/>
    <property type="match status" value="1"/>
</dbReference>
<sequence>ATDYARKMSLDMRLIDPQKYDDHIDNKASHAAAVIAGYYKTYNAQKGTQFVFSDLGTYKPDVWNPYSEVKNKLVTQYGIPASEIRFIQEAGSEKSRKAMIKDMNEGKIRVLFGSTEMLGTGVNAQKRCVAVHHLDAPWRPSDLEQRDGRAIRKGNEVAKHFAGNKVDVVIYAVEKSLDAYKFGLLHNKQLFISQLKNNNMGCRTIDEGSMDEKSGMNFSEYVAILSGNTELLEKARLEKKIASLESERQAFVRGKSVTRYKLEGIMQTVETNKGFIARIGKDVEAFGSRVQTAPDGTRLNPVKLDGLMTSDPVSVGKKLNEIADKARTHGLPEPIGSLYGFTLLVKSETTVKDGFDLVQNRFFVKGEGEILYNYNHGHMAADPKTAAVNFLNALDTMPSLLEKYKTDNEKLMKDVPTLKAVVEDVWKKEDELKGLKGEMT</sequence>
<dbReference type="Pfam" id="PF00271">
    <property type="entry name" value="Helicase_C"/>
    <property type="match status" value="1"/>
</dbReference>
<protein>
    <recommendedName>
        <fullName evidence="1">Helicase C-terminal domain-containing protein</fullName>
    </recommendedName>
</protein>
<dbReference type="EMBL" id="SNRY01006105">
    <property type="protein sequence ID" value="KAA6313339.1"/>
    <property type="molecule type" value="Genomic_DNA"/>
</dbReference>
<feature type="non-terminal residue" evidence="2">
    <location>
        <position position="1"/>
    </location>
</feature>
<comment type="caution">
    <text evidence="2">The sequence shown here is derived from an EMBL/GenBank/DDBJ whole genome shotgun (WGS) entry which is preliminary data.</text>
</comment>
<dbReference type="Gene3D" id="3.40.50.300">
    <property type="entry name" value="P-loop containing nucleotide triphosphate hydrolases"/>
    <property type="match status" value="1"/>
</dbReference>
<accession>A0A5J4PXB3</accession>
<feature type="domain" description="Helicase C-terminal" evidence="1">
    <location>
        <begin position="67"/>
        <end position="154"/>
    </location>
</feature>
<dbReference type="InterPro" id="IPR027417">
    <property type="entry name" value="P-loop_NTPase"/>
</dbReference>
<feature type="non-terminal residue" evidence="2">
    <location>
        <position position="440"/>
    </location>
</feature>
<dbReference type="AlphaFoldDB" id="A0A5J4PXB3"/>
<dbReference type="InterPro" id="IPR001650">
    <property type="entry name" value="Helicase_C-like"/>
</dbReference>
<dbReference type="SMART" id="SM00490">
    <property type="entry name" value="HELICc"/>
    <property type="match status" value="1"/>
</dbReference>